<sequence>GEKTRGRKVLISSISLGSNSRFNGRPDKECLFFRQDILHQALSWR</sequence>
<evidence type="ECO:0000313" key="1">
    <source>
        <dbReference type="EMBL" id="GAI05230.1"/>
    </source>
</evidence>
<dbReference type="AlphaFoldDB" id="X1LS47"/>
<accession>X1LS47</accession>
<dbReference type="EMBL" id="BARV01008567">
    <property type="protein sequence ID" value="GAI05230.1"/>
    <property type="molecule type" value="Genomic_DNA"/>
</dbReference>
<name>X1LS47_9ZZZZ</name>
<feature type="non-terminal residue" evidence="1">
    <location>
        <position position="1"/>
    </location>
</feature>
<gene>
    <name evidence="1" type="ORF">S06H3_17180</name>
</gene>
<protein>
    <submittedName>
        <fullName evidence="1">Uncharacterized protein</fullName>
    </submittedName>
</protein>
<organism evidence="1">
    <name type="scientific">marine sediment metagenome</name>
    <dbReference type="NCBI Taxonomy" id="412755"/>
    <lineage>
        <taxon>unclassified sequences</taxon>
        <taxon>metagenomes</taxon>
        <taxon>ecological metagenomes</taxon>
    </lineage>
</organism>
<proteinExistence type="predicted"/>
<comment type="caution">
    <text evidence="1">The sequence shown here is derived from an EMBL/GenBank/DDBJ whole genome shotgun (WGS) entry which is preliminary data.</text>
</comment>
<reference evidence="1" key="1">
    <citation type="journal article" date="2014" name="Front. Microbiol.">
        <title>High frequency of phylogenetically diverse reductive dehalogenase-homologous genes in deep subseafloor sedimentary metagenomes.</title>
        <authorList>
            <person name="Kawai M."/>
            <person name="Futagami T."/>
            <person name="Toyoda A."/>
            <person name="Takaki Y."/>
            <person name="Nishi S."/>
            <person name="Hori S."/>
            <person name="Arai W."/>
            <person name="Tsubouchi T."/>
            <person name="Morono Y."/>
            <person name="Uchiyama I."/>
            <person name="Ito T."/>
            <person name="Fujiyama A."/>
            <person name="Inagaki F."/>
            <person name="Takami H."/>
        </authorList>
    </citation>
    <scope>NUCLEOTIDE SEQUENCE</scope>
    <source>
        <strain evidence="1">Expedition CK06-06</strain>
    </source>
</reference>